<dbReference type="PANTHER" id="PTHR47718">
    <property type="entry name" value="OS01G0519700 PROTEIN"/>
    <property type="match status" value="1"/>
</dbReference>
<dbReference type="AlphaFoldDB" id="A0A2I0XFC5"/>
<reference evidence="1 2" key="2">
    <citation type="journal article" date="2017" name="Nature">
        <title>The Apostasia genome and the evolution of orchids.</title>
        <authorList>
            <person name="Zhang G.Q."/>
            <person name="Liu K.W."/>
            <person name="Li Z."/>
            <person name="Lohaus R."/>
            <person name="Hsiao Y.Y."/>
            <person name="Niu S.C."/>
            <person name="Wang J.Y."/>
            <person name="Lin Y.C."/>
            <person name="Xu Q."/>
            <person name="Chen L.J."/>
            <person name="Yoshida K."/>
            <person name="Fujiwara S."/>
            <person name="Wang Z.W."/>
            <person name="Zhang Y.Q."/>
            <person name="Mitsuda N."/>
            <person name="Wang M."/>
            <person name="Liu G.H."/>
            <person name="Pecoraro L."/>
            <person name="Huang H.X."/>
            <person name="Xiao X.J."/>
            <person name="Lin M."/>
            <person name="Wu X.Y."/>
            <person name="Wu W.L."/>
            <person name="Chen Y.Y."/>
            <person name="Chang S.B."/>
            <person name="Sakamoto S."/>
            <person name="Ohme-Takagi M."/>
            <person name="Yagi M."/>
            <person name="Zeng S.J."/>
            <person name="Shen C.Y."/>
            <person name="Yeh C.M."/>
            <person name="Luo Y.B."/>
            <person name="Tsai W.C."/>
            <person name="Van de Peer Y."/>
            <person name="Liu Z.J."/>
        </authorList>
    </citation>
    <scope>NUCLEOTIDE SEQUENCE [LARGE SCALE GENOMIC DNA]</scope>
    <source>
        <tissue evidence="1">The whole plant</tissue>
    </source>
</reference>
<evidence type="ECO:0000313" key="1">
    <source>
        <dbReference type="EMBL" id="PKU86618.1"/>
    </source>
</evidence>
<dbReference type="PANTHER" id="PTHR47718:SF17">
    <property type="entry name" value="PROTEIN FAR1-RELATED SEQUENCE 5-LIKE"/>
    <property type="match status" value="1"/>
</dbReference>
<dbReference type="STRING" id="906689.A0A2I0XFC5"/>
<name>A0A2I0XFC5_9ASPA</name>
<organism evidence="1 2">
    <name type="scientific">Dendrobium catenatum</name>
    <dbReference type="NCBI Taxonomy" id="906689"/>
    <lineage>
        <taxon>Eukaryota</taxon>
        <taxon>Viridiplantae</taxon>
        <taxon>Streptophyta</taxon>
        <taxon>Embryophyta</taxon>
        <taxon>Tracheophyta</taxon>
        <taxon>Spermatophyta</taxon>
        <taxon>Magnoliopsida</taxon>
        <taxon>Liliopsida</taxon>
        <taxon>Asparagales</taxon>
        <taxon>Orchidaceae</taxon>
        <taxon>Epidendroideae</taxon>
        <taxon>Malaxideae</taxon>
        <taxon>Dendrobiinae</taxon>
        <taxon>Dendrobium</taxon>
    </lineage>
</organism>
<evidence type="ECO:0000313" key="2">
    <source>
        <dbReference type="Proteomes" id="UP000233837"/>
    </source>
</evidence>
<dbReference type="Proteomes" id="UP000233837">
    <property type="component" value="Unassembled WGS sequence"/>
</dbReference>
<sequence length="256" mass="29783">MVRFLVSQDGIWGVNKAIESHNHELARPDDQHLLRLTRSISDENASVLKSMSQAGIRIVDVLTYISDEVGGVGNLGFNKLDAYNYIQKERRDKIETGDTNESTNYVCHGYSKPTSTITECFLGLEKVLRTWHWNEQDEEFRCSQIDIQPYMKNCPILKQSIKFYSRKLYSFFEEEFLHELGGLNIEHSSSNFLRFFIKNIDNSTDSHNWIVTINSLEGTIQCSYEKFKMMGILCYHCMRVMRQLDIVNIPVKYLLP</sequence>
<gene>
    <name evidence="1" type="primary">FRS5</name>
    <name evidence="1" type="ORF">MA16_Dca010843</name>
</gene>
<reference evidence="1 2" key="1">
    <citation type="journal article" date="2016" name="Sci. Rep.">
        <title>The Dendrobium catenatum Lindl. genome sequence provides insights into polysaccharide synthase, floral development and adaptive evolution.</title>
        <authorList>
            <person name="Zhang G.Q."/>
            <person name="Xu Q."/>
            <person name="Bian C."/>
            <person name="Tsai W.C."/>
            <person name="Yeh C.M."/>
            <person name="Liu K.W."/>
            <person name="Yoshida K."/>
            <person name="Zhang L.S."/>
            <person name="Chang S.B."/>
            <person name="Chen F."/>
            <person name="Shi Y."/>
            <person name="Su Y.Y."/>
            <person name="Zhang Y.Q."/>
            <person name="Chen L.J."/>
            <person name="Yin Y."/>
            <person name="Lin M."/>
            <person name="Huang H."/>
            <person name="Deng H."/>
            <person name="Wang Z.W."/>
            <person name="Zhu S.L."/>
            <person name="Zhao X."/>
            <person name="Deng C."/>
            <person name="Niu S.C."/>
            <person name="Huang J."/>
            <person name="Wang M."/>
            <person name="Liu G.H."/>
            <person name="Yang H.J."/>
            <person name="Xiao X.J."/>
            <person name="Hsiao Y.Y."/>
            <person name="Wu W.L."/>
            <person name="Chen Y.Y."/>
            <person name="Mitsuda N."/>
            <person name="Ohme-Takagi M."/>
            <person name="Luo Y.B."/>
            <person name="Van de Peer Y."/>
            <person name="Liu Z.J."/>
        </authorList>
    </citation>
    <scope>NUCLEOTIDE SEQUENCE [LARGE SCALE GENOMIC DNA]</scope>
    <source>
        <tissue evidence="1">The whole plant</tissue>
    </source>
</reference>
<keyword evidence="2" id="KW-1185">Reference proteome</keyword>
<dbReference type="EMBL" id="KZ501935">
    <property type="protein sequence ID" value="PKU86618.1"/>
    <property type="molecule type" value="Genomic_DNA"/>
</dbReference>
<protein>
    <submittedName>
        <fullName evidence="1">Protein FAR1-RELATED SEQUENCE 5</fullName>
    </submittedName>
</protein>
<proteinExistence type="predicted"/>
<accession>A0A2I0XFC5</accession>